<dbReference type="RefSeq" id="WP_104001524.1">
    <property type="nucleotide sequence ID" value="NZ_FNVQ01000001.1"/>
</dbReference>
<dbReference type="PANTHER" id="PTHR33490">
    <property type="entry name" value="BLR5614 PROTEIN-RELATED"/>
    <property type="match status" value="1"/>
</dbReference>
<sequence>MKRYRIKHSTWYGFNGETSLDPHWLRIRPREDHDVRILSATLTLSPPASNVRWYRDVENNSVAVAEFDTPCNEFEILSEVELEHFDQHPLDFLVEDYAVAYPFDYLEEDRVVLNPYFAAGESSEALTQWIANCWDGEEAIQSYGLLRRLCDAIETGFEYNVREEPGVQTPEETLSLGSGSCRDFANLYIAAVRHLGFAARFVSGYLFVPPGPEFFGTTHAWAEVYIPGAGWKGFDPTSGEITGVAHIPVAVARNPESVPPVEGSFLGPEGSTLKVGVWITLLEG</sequence>
<gene>
    <name evidence="2" type="ORF">SAMN05444390_101541</name>
</gene>
<proteinExistence type="predicted"/>
<keyword evidence="2" id="KW-0378">Hydrolase</keyword>
<organism evidence="2 3">
    <name type="scientific">Marinobacterium lutimaris</name>
    <dbReference type="NCBI Taxonomy" id="568106"/>
    <lineage>
        <taxon>Bacteria</taxon>
        <taxon>Pseudomonadati</taxon>
        <taxon>Pseudomonadota</taxon>
        <taxon>Gammaproteobacteria</taxon>
        <taxon>Oceanospirillales</taxon>
        <taxon>Oceanospirillaceae</taxon>
        <taxon>Marinobacterium</taxon>
    </lineage>
</organism>
<name>A0A1H5UWZ2_9GAMM</name>
<dbReference type="AlphaFoldDB" id="A0A1H5UWZ2"/>
<dbReference type="InterPro" id="IPR002931">
    <property type="entry name" value="Transglutaminase-like"/>
</dbReference>
<keyword evidence="2" id="KW-0645">Protease</keyword>
<protein>
    <submittedName>
        <fullName evidence="2">Transglutaminase-like enzyme, putative cysteine protease</fullName>
    </submittedName>
</protein>
<dbReference type="SMART" id="SM00460">
    <property type="entry name" value="TGc"/>
    <property type="match status" value="1"/>
</dbReference>
<dbReference type="Proteomes" id="UP000236745">
    <property type="component" value="Unassembled WGS sequence"/>
</dbReference>
<dbReference type="InterPro" id="IPR038765">
    <property type="entry name" value="Papain-like_cys_pep_sf"/>
</dbReference>
<dbReference type="Gene3D" id="3.10.620.30">
    <property type="match status" value="1"/>
</dbReference>
<evidence type="ECO:0000313" key="2">
    <source>
        <dbReference type="EMBL" id="SEF79533.1"/>
    </source>
</evidence>
<feature type="domain" description="Transglutaminase-like" evidence="1">
    <location>
        <begin position="173"/>
        <end position="238"/>
    </location>
</feature>
<dbReference type="Pfam" id="PF08379">
    <property type="entry name" value="Bact_transglu_N"/>
    <property type="match status" value="1"/>
</dbReference>
<dbReference type="InterPro" id="IPR013589">
    <property type="entry name" value="Bac_transglu_N"/>
</dbReference>
<dbReference type="GO" id="GO:0006508">
    <property type="term" value="P:proteolysis"/>
    <property type="evidence" value="ECO:0007669"/>
    <property type="project" value="UniProtKB-KW"/>
</dbReference>
<dbReference type="SUPFAM" id="SSF54001">
    <property type="entry name" value="Cysteine proteinases"/>
    <property type="match status" value="1"/>
</dbReference>
<dbReference type="Pfam" id="PF01841">
    <property type="entry name" value="Transglut_core"/>
    <property type="match status" value="1"/>
</dbReference>
<evidence type="ECO:0000259" key="1">
    <source>
        <dbReference type="SMART" id="SM00460"/>
    </source>
</evidence>
<reference evidence="2 3" key="1">
    <citation type="submission" date="2016-10" db="EMBL/GenBank/DDBJ databases">
        <authorList>
            <person name="de Groot N.N."/>
        </authorList>
    </citation>
    <scope>NUCLEOTIDE SEQUENCE [LARGE SCALE GENOMIC DNA]</scope>
    <source>
        <strain evidence="2 3">DSM 22012</strain>
    </source>
</reference>
<evidence type="ECO:0000313" key="3">
    <source>
        <dbReference type="Proteomes" id="UP000236745"/>
    </source>
</evidence>
<dbReference type="GO" id="GO:0008233">
    <property type="term" value="F:peptidase activity"/>
    <property type="evidence" value="ECO:0007669"/>
    <property type="project" value="UniProtKB-KW"/>
</dbReference>
<accession>A0A1H5UWZ2</accession>
<dbReference type="PANTHER" id="PTHR33490:SF1">
    <property type="entry name" value="SLL1233 PROTEIN"/>
    <property type="match status" value="1"/>
</dbReference>
<dbReference type="EMBL" id="FNVQ01000001">
    <property type="protein sequence ID" value="SEF79533.1"/>
    <property type="molecule type" value="Genomic_DNA"/>
</dbReference>
<keyword evidence="3" id="KW-1185">Reference proteome</keyword>
<dbReference type="OrthoDB" id="5438043at2"/>